<dbReference type="GO" id="GO:0000209">
    <property type="term" value="P:protein polyubiquitination"/>
    <property type="evidence" value="ECO:0007669"/>
    <property type="project" value="TreeGrafter"/>
</dbReference>
<evidence type="ECO:0000313" key="3">
    <source>
        <dbReference type="EMBL" id="CAG5118477.1"/>
    </source>
</evidence>
<feature type="repeat" description="NHL" evidence="2">
    <location>
        <begin position="164"/>
        <end position="207"/>
    </location>
</feature>
<protein>
    <recommendedName>
        <fullName evidence="5">NHL repeat-containing protein</fullName>
    </recommendedName>
</protein>
<evidence type="ECO:0008006" key="5">
    <source>
        <dbReference type="Google" id="ProtNLM"/>
    </source>
</evidence>
<gene>
    <name evidence="3" type="ORF">CUNI_LOCUS4035</name>
</gene>
<dbReference type="PROSITE" id="PS51125">
    <property type="entry name" value="NHL"/>
    <property type="match status" value="3"/>
</dbReference>
<dbReference type="GO" id="GO:0061630">
    <property type="term" value="F:ubiquitin protein ligase activity"/>
    <property type="evidence" value="ECO:0007669"/>
    <property type="project" value="TreeGrafter"/>
</dbReference>
<dbReference type="EMBL" id="CAJHNH020000558">
    <property type="protein sequence ID" value="CAG5118477.1"/>
    <property type="molecule type" value="Genomic_DNA"/>
</dbReference>
<reference evidence="3" key="1">
    <citation type="submission" date="2021-04" db="EMBL/GenBank/DDBJ databases">
        <authorList>
            <consortium name="Molecular Ecology Group"/>
        </authorList>
    </citation>
    <scope>NUCLEOTIDE SEQUENCE</scope>
</reference>
<dbReference type="PANTHER" id="PTHR24104">
    <property type="entry name" value="E3 UBIQUITIN-PROTEIN LIGASE NHLRC1-RELATED"/>
    <property type="match status" value="1"/>
</dbReference>
<organism evidence="3 4">
    <name type="scientific">Candidula unifasciata</name>
    <dbReference type="NCBI Taxonomy" id="100452"/>
    <lineage>
        <taxon>Eukaryota</taxon>
        <taxon>Metazoa</taxon>
        <taxon>Spiralia</taxon>
        <taxon>Lophotrochozoa</taxon>
        <taxon>Mollusca</taxon>
        <taxon>Gastropoda</taxon>
        <taxon>Heterobranchia</taxon>
        <taxon>Euthyneura</taxon>
        <taxon>Panpulmonata</taxon>
        <taxon>Eupulmonata</taxon>
        <taxon>Stylommatophora</taxon>
        <taxon>Helicina</taxon>
        <taxon>Helicoidea</taxon>
        <taxon>Geomitridae</taxon>
        <taxon>Candidula</taxon>
    </lineage>
</organism>
<dbReference type="AlphaFoldDB" id="A0A8S3YMS6"/>
<accession>A0A8S3YMS6</accession>
<dbReference type="PANTHER" id="PTHR24104:SF59">
    <property type="entry name" value="TRIPARTITE MOTIF-CONTAINING PROTEIN 2-LIKE"/>
    <property type="match status" value="1"/>
</dbReference>
<dbReference type="GO" id="GO:0043161">
    <property type="term" value="P:proteasome-mediated ubiquitin-dependent protein catabolic process"/>
    <property type="evidence" value="ECO:0007669"/>
    <property type="project" value="TreeGrafter"/>
</dbReference>
<proteinExistence type="predicted"/>
<evidence type="ECO:0000313" key="4">
    <source>
        <dbReference type="Proteomes" id="UP000678393"/>
    </source>
</evidence>
<evidence type="ECO:0000256" key="2">
    <source>
        <dbReference type="PROSITE-ProRule" id="PRU00504"/>
    </source>
</evidence>
<comment type="caution">
    <text evidence="3">The sequence shown here is derived from an EMBL/GenBank/DDBJ whole genome shotgun (WGS) entry which is preliminary data.</text>
</comment>
<evidence type="ECO:0000256" key="1">
    <source>
        <dbReference type="ARBA" id="ARBA00022737"/>
    </source>
</evidence>
<dbReference type="Proteomes" id="UP000678393">
    <property type="component" value="Unassembled WGS sequence"/>
</dbReference>
<dbReference type="Pfam" id="PF01436">
    <property type="entry name" value="NHL"/>
    <property type="match status" value="1"/>
</dbReference>
<name>A0A8S3YMS6_9EUPU</name>
<keyword evidence="4" id="KW-1185">Reference proteome</keyword>
<sequence length="253" mass="27491">MVLFGADGYPKITFSFEAGSEPCATCLTPEGCLAVTLKRQGCVALWSTSGEPVTEFGHTVLSGPTGIQCDRHGRFIVADEQANSVFIFSNEGQLLTKLAPPTLDTAAQGSSSPLSQIQTSSFLNSYHNSFNQPRYVCLTHTGNYVISDSANHCIKIFDQDMQLSSQFGSYGQRDGCFKFPYGVASDAEGNLYVADHFNNRVSMFSGEGEFIQHLLTLQDGIARPKSIAVCRSLLYVTHGDIRSNKVSVFALKS</sequence>
<feature type="repeat" description="NHL" evidence="2">
    <location>
        <begin position="130"/>
        <end position="160"/>
    </location>
</feature>
<dbReference type="InterPro" id="IPR050952">
    <property type="entry name" value="TRIM-NHL_E3_ligases"/>
</dbReference>
<dbReference type="OrthoDB" id="10039644at2759"/>
<dbReference type="InterPro" id="IPR001258">
    <property type="entry name" value="NHL_repeat"/>
</dbReference>
<keyword evidence="1" id="KW-0677">Repeat</keyword>
<dbReference type="SUPFAM" id="SSF101898">
    <property type="entry name" value="NHL repeat"/>
    <property type="match status" value="1"/>
</dbReference>
<feature type="repeat" description="NHL" evidence="2">
    <location>
        <begin position="50"/>
        <end position="91"/>
    </location>
</feature>
<dbReference type="Gene3D" id="2.120.10.30">
    <property type="entry name" value="TolB, C-terminal domain"/>
    <property type="match status" value="2"/>
</dbReference>
<dbReference type="InterPro" id="IPR011042">
    <property type="entry name" value="6-blade_b-propeller_TolB-like"/>
</dbReference>